<keyword evidence="3" id="KW-1185">Reference proteome</keyword>
<protein>
    <submittedName>
        <fullName evidence="2">Uncharacterized protein</fullName>
    </submittedName>
</protein>
<evidence type="ECO:0000313" key="2">
    <source>
        <dbReference type="EMBL" id="ERN02652.1"/>
    </source>
</evidence>
<dbReference type="Gramene" id="ERN02652">
    <property type="protein sequence ID" value="ERN02652"/>
    <property type="gene ID" value="AMTR_s00085p00054900"/>
</dbReference>
<accession>W1NYH0</accession>
<dbReference type="Proteomes" id="UP000017836">
    <property type="component" value="Unassembled WGS sequence"/>
</dbReference>
<dbReference type="EMBL" id="KI394487">
    <property type="protein sequence ID" value="ERN02652.1"/>
    <property type="molecule type" value="Genomic_DNA"/>
</dbReference>
<proteinExistence type="predicted"/>
<name>W1NYH0_AMBTC</name>
<dbReference type="HOGENOM" id="CLU_2725589_0_0_1"/>
<gene>
    <name evidence="2" type="ORF">AMTR_s00085p00054900</name>
</gene>
<evidence type="ECO:0000256" key="1">
    <source>
        <dbReference type="SAM" id="MobiDB-lite"/>
    </source>
</evidence>
<sequence length="72" mass="7938">MAENRVVGGTIAALEGKHPGDYGRNEPCLDEEVVEMWNVLTRLSRHGQEQGYHSIGRSSDRVVEDAGEEDAI</sequence>
<evidence type="ECO:0000313" key="3">
    <source>
        <dbReference type="Proteomes" id="UP000017836"/>
    </source>
</evidence>
<feature type="region of interest" description="Disordered" evidence="1">
    <location>
        <begin position="47"/>
        <end position="72"/>
    </location>
</feature>
<reference evidence="3" key="1">
    <citation type="journal article" date="2013" name="Science">
        <title>The Amborella genome and the evolution of flowering plants.</title>
        <authorList>
            <consortium name="Amborella Genome Project"/>
        </authorList>
    </citation>
    <scope>NUCLEOTIDE SEQUENCE [LARGE SCALE GENOMIC DNA]</scope>
</reference>
<organism evidence="2 3">
    <name type="scientific">Amborella trichopoda</name>
    <dbReference type="NCBI Taxonomy" id="13333"/>
    <lineage>
        <taxon>Eukaryota</taxon>
        <taxon>Viridiplantae</taxon>
        <taxon>Streptophyta</taxon>
        <taxon>Embryophyta</taxon>
        <taxon>Tracheophyta</taxon>
        <taxon>Spermatophyta</taxon>
        <taxon>Magnoliopsida</taxon>
        <taxon>Amborellales</taxon>
        <taxon>Amborellaceae</taxon>
        <taxon>Amborella</taxon>
    </lineage>
</organism>
<dbReference type="AlphaFoldDB" id="W1NYH0"/>